<accession>A0A0S7XQ16</accession>
<feature type="region of interest" description="Disordered" evidence="1">
    <location>
        <begin position="1"/>
        <end position="25"/>
    </location>
</feature>
<evidence type="ECO:0000256" key="1">
    <source>
        <dbReference type="SAM" id="MobiDB-lite"/>
    </source>
</evidence>
<organism evidence="2 3">
    <name type="scientific">candidate division KD3-62 bacterium DG_56</name>
    <dbReference type="NCBI Taxonomy" id="1704032"/>
    <lineage>
        <taxon>Bacteria</taxon>
        <taxon>candidate division KD3-62</taxon>
    </lineage>
</organism>
<evidence type="ECO:0000313" key="3">
    <source>
        <dbReference type="Proteomes" id="UP000052020"/>
    </source>
</evidence>
<evidence type="ECO:0000313" key="2">
    <source>
        <dbReference type="EMBL" id="KPJ63932.1"/>
    </source>
</evidence>
<dbReference type="Proteomes" id="UP000052020">
    <property type="component" value="Unassembled WGS sequence"/>
</dbReference>
<name>A0A0S7XQ16_9BACT</name>
<sequence>MDAKQGERPRSRRPRHDDRPPPAAVESVLDQDLERHWGLPAGVFAQGSLTHLPADHNIAAWTAEGGVVACQDDQLAASIAAMITEHEGDDHAALFARLEETVRRTL</sequence>
<comment type="caution">
    <text evidence="2">The sequence shown here is derived from an EMBL/GenBank/DDBJ whole genome shotgun (WGS) entry which is preliminary data.</text>
</comment>
<feature type="compositionally biased region" description="Basic and acidic residues" evidence="1">
    <location>
        <begin position="1"/>
        <end position="20"/>
    </location>
</feature>
<protein>
    <submittedName>
        <fullName evidence="2">Uncharacterized protein</fullName>
    </submittedName>
</protein>
<reference evidence="2 3" key="1">
    <citation type="journal article" date="2015" name="Microbiome">
        <title>Genomic resolution of linkages in carbon, nitrogen, and sulfur cycling among widespread estuary sediment bacteria.</title>
        <authorList>
            <person name="Baker B.J."/>
            <person name="Lazar C.S."/>
            <person name="Teske A.P."/>
            <person name="Dick G.J."/>
        </authorList>
    </citation>
    <scope>NUCLEOTIDE SEQUENCE [LARGE SCALE GENOMIC DNA]</scope>
    <source>
        <strain evidence="2">DG_56</strain>
    </source>
</reference>
<proteinExistence type="predicted"/>
<dbReference type="AlphaFoldDB" id="A0A0S7XQ16"/>
<dbReference type="EMBL" id="LIZY01000053">
    <property type="protein sequence ID" value="KPJ63932.1"/>
    <property type="molecule type" value="Genomic_DNA"/>
</dbReference>
<feature type="non-terminal residue" evidence="2">
    <location>
        <position position="106"/>
    </location>
</feature>
<gene>
    <name evidence="2" type="ORF">AMK68_02745</name>
</gene>